<evidence type="ECO:0000313" key="2">
    <source>
        <dbReference type="Proteomes" id="UP000326857"/>
    </source>
</evidence>
<dbReference type="EMBL" id="CABVLI010000041">
    <property type="protein sequence ID" value="VVT18777.1"/>
    <property type="molecule type" value="Genomic_DNA"/>
</dbReference>
<reference evidence="1 2" key="1">
    <citation type="submission" date="2019-09" db="EMBL/GenBank/DDBJ databases">
        <authorList>
            <person name="Dittami M. S."/>
        </authorList>
    </citation>
    <scope>NUCLEOTIDE SEQUENCE [LARGE SCALE GENOMIC DNA]</scope>
    <source>
        <strain evidence="1">SPHINGO391</strain>
    </source>
</reference>
<organism evidence="1 2">
    <name type="scientific">Sphingomonas aurantiaca</name>
    <dbReference type="NCBI Taxonomy" id="185949"/>
    <lineage>
        <taxon>Bacteria</taxon>
        <taxon>Pseudomonadati</taxon>
        <taxon>Pseudomonadota</taxon>
        <taxon>Alphaproteobacteria</taxon>
        <taxon>Sphingomonadales</taxon>
        <taxon>Sphingomonadaceae</taxon>
        <taxon>Sphingomonas</taxon>
    </lineage>
</organism>
<gene>
    <name evidence="1" type="ORF">SPHINGO391_460033</name>
</gene>
<dbReference type="AlphaFoldDB" id="A0A5E7ZNM7"/>
<dbReference type="Proteomes" id="UP000326857">
    <property type="component" value="Unassembled WGS sequence"/>
</dbReference>
<accession>A0A5E7ZNM7</accession>
<evidence type="ECO:0000313" key="1">
    <source>
        <dbReference type="EMBL" id="VVT18777.1"/>
    </source>
</evidence>
<name>A0A5E7ZNM7_9SPHN</name>
<proteinExistence type="predicted"/>
<protein>
    <submittedName>
        <fullName evidence="1">Uncharacterized protein</fullName>
    </submittedName>
</protein>
<sequence length="45" mass="5253">MHSKGVFYPFTLLFRRRRLHCIVASGFSYPNNCEGAIPELCRFAF</sequence>